<dbReference type="GO" id="GO:0003677">
    <property type="term" value="F:DNA binding"/>
    <property type="evidence" value="ECO:0007669"/>
    <property type="project" value="InterPro"/>
</dbReference>
<dbReference type="KEGG" id="csci:HDCHBGLK_02546"/>
<feature type="compositionally biased region" description="Basic residues" evidence="1">
    <location>
        <begin position="299"/>
        <end position="308"/>
    </location>
</feature>
<dbReference type="Proteomes" id="UP000289664">
    <property type="component" value="Chromosome"/>
</dbReference>
<dbReference type="OrthoDB" id="9769353at2"/>
<evidence type="ECO:0000313" key="2">
    <source>
        <dbReference type="EMBL" id="QBF75137.1"/>
    </source>
</evidence>
<organism evidence="2 3">
    <name type="scientific">Clostridium scindens (strain ATCC 35704 / DSM 5676 / VPI 13733 / 19)</name>
    <dbReference type="NCBI Taxonomy" id="411468"/>
    <lineage>
        <taxon>Bacteria</taxon>
        <taxon>Bacillati</taxon>
        <taxon>Bacillota</taxon>
        <taxon>Clostridia</taxon>
        <taxon>Lachnospirales</taxon>
        <taxon>Lachnospiraceae</taxon>
    </lineage>
</organism>
<dbReference type="InterPro" id="IPR038109">
    <property type="entry name" value="DNA_bind_recomb_sf"/>
</dbReference>
<dbReference type="PANTHER" id="PTHR30461:SF23">
    <property type="entry name" value="DNA RECOMBINASE-RELATED"/>
    <property type="match status" value="1"/>
</dbReference>
<feature type="region of interest" description="Disordered" evidence="1">
    <location>
        <begin position="286"/>
        <end position="308"/>
    </location>
</feature>
<protein>
    <submittedName>
        <fullName evidence="2">Uncharacterized protein</fullName>
    </submittedName>
</protein>
<dbReference type="RefSeq" id="WP_004605814.1">
    <property type="nucleotide sequence ID" value="NZ_CP036170.1"/>
</dbReference>
<dbReference type="SUPFAM" id="SSF53041">
    <property type="entry name" value="Resolvase-like"/>
    <property type="match status" value="1"/>
</dbReference>
<dbReference type="Gene3D" id="3.40.50.1390">
    <property type="entry name" value="Resolvase, N-terminal catalytic domain"/>
    <property type="match status" value="1"/>
</dbReference>
<dbReference type="Pfam" id="PF00239">
    <property type="entry name" value="Resolvase"/>
    <property type="match status" value="1"/>
</dbReference>
<dbReference type="PROSITE" id="PS51737">
    <property type="entry name" value="RECOMBINASE_DNA_BIND"/>
    <property type="match status" value="1"/>
</dbReference>
<dbReference type="STRING" id="411468.CLOSCI_00247"/>
<name>B0N9Y5_CLOS5</name>
<feature type="compositionally biased region" description="Basic and acidic residues" evidence="1">
    <location>
        <begin position="286"/>
        <end position="296"/>
    </location>
</feature>
<sequence length="308" mass="34978">MDNLKKVHFIPPKPQKRDKRVGIYCRVSTKSLEQLQSLAAQVSHLTKITAATPQWLLADVYIDISSSKTGSSRKEFNRMLDDCTSHKLDIIFTKSISRFGRDTVETMEALSKLKSAGVRVIFEQEELDTANTDSDLMISIIESFAQAENESRSENIKWGIKQGAASGTSKLYDRKCYGYKHNEDGKLIIDEETAENVKIIFDLYLRGQSVLGIIKELEKRKIPSPTGKEKWCKRTIDVMLSNEKYTGDVRLLKTGKSKVHYLATDNNPAIISKEVFEAVQVEKARRSNVMKDENGSQRKNQKYSSKSR</sequence>
<dbReference type="CDD" id="cd00338">
    <property type="entry name" value="Ser_Recombinase"/>
    <property type="match status" value="1"/>
</dbReference>
<accession>B0N9Y5</accession>
<dbReference type="HOGENOM" id="CLU_010686_0_4_9"/>
<dbReference type="PANTHER" id="PTHR30461">
    <property type="entry name" value="DNA-INVERTASE FROM LAMBDOID PROPHAGE"/>
    <property type="match status" value="1"/>
</dbReference>
<dbReference type="EMBL" id="CP036170">
    <property type="protein sequence ID" value="QBF75137.1"/>
    <property type="molecule type" value="Genomic_DNA"/>
</dbReference>
<dbReference type="GO" id="GO:0000150">
    <property type="term" value="F:DNA strand exchange activity"/>
    <property type="evidence" value="ECO:0007669"/>
    <property type="project" value="InterPro"/>
</dbReference>
<dbReference type="eggNOG" id="COG1961">
    <property type="taxonomic scope" value="Bacteria"/>
</dbReference>
<dbReference type="SMART" id="SM00857">
    <property type="entry name" value="Resolvase"/>
    <property type="match status" value="1"/>
</dbReference>
<proteinExistence type="predicted"/>
<dbReference type="InterPro" id="IPR006119">
    <property type="entry name" value="Resolv_N"/>
</dbReference>
<evidence type="ECO:0000313" key="3">
    <source>
        <dbReference type="Proteomes" id="UP000289664"/>
    </source>
</evidence>
<dbReference type="Pfam" id="PF07508">
    <property type="entry name" value="Recombinase"/>
    <property type="match status" value="1"/>
</dbReference>
<dbReference type="AlphaFoldDB" id="B0N9Y5"/>
<gene>
    <name evidence="2" type="ORF">HDCHBGLK_02546</name>
</gene>
<dbReference type="GeneID" id="62696742"/>
<reference evidence="2 3" key="1">
    <citation type="journal article" date="2019" name="Appl. Environ. Microbiol.">
        <title>Clostridium scindens ATCC 35704: integration of nutritional requirements, the complete genome sequence, and global transcriptional responses to bile acids.</title>
        <authorList>
            <person name="Devendran S."/>
            <person name="Shrestha R."/>
            <person name="Alves J.M.P."/>
            <person name="Wolf P.G."/>
            <person name="Ly L."/>
            <person name="Hernandez A.G."/>
            <person name="Mendez-Garcia C."/>
            <person name="Inboden A."/>
            <person name="Wiley J."/>
            <person name="Paul O."/>
            <person name="Allen A."/>
            <person name="Springer E."/>
            <person name="Wright C.L."/>
            <person name="Fields C.J."/>
            <person name="Daniel S.L."/>
            <person name="Ridlon J.M."/>
        </authorList>
    </citation>
    <scope>NUCLEOTIDE SEQUENCE [LARGE SCALE GENOMIC DNA]</scope>
    <source>
        <strain evidence="2 3">ATCC 35704</strain>
    </source>
</reference>
<dbReference type="InterPro" id="IPR011109">
    <property type="entry name" value="DNA_bind_recombinase_dom"/>
</dbReference>
<dbReference type="PROSITE" id="PS51736">
    <property type="entry name" value="RECOMBINASES_3"/>
    <property type="match status" value="1"/>
</dbReference>
<evidence type="ECO:0000256" key="1">
    <source>
        <dbReference type="SAM" id="MobiDB-lite"/>
    </source>
</evidence>
<dbReference type="InterPro" id="IPR036162">
    <property type="entry name" value="Resolvase-like_N_sf"/>
</dbReference>
<dbReference type="InterPro" id="IPR050639">
    <property type="entry name" value="SSR_resolvase"/>
</dbReference>
<keyword evidence="3" id="KW-1185">Reference proteome</keyword>
<dbReference type="Gene3D" id="3.90.1750.20">
    <property type="entry name" value="Putative Large Serine Recombinase, Chain B, Domain 2"/>
    <property type="match status" value="1"/>
</dbReference>